<comment type="caution">
    <text evidence="2">The sequence shown here is derived from an EMBL/GenBank/DDBJ whole genome shotgun (WGS) entry which is preliminary data.</text>
</comment>
<accession>A0A365YNT9</accession>
<keyword evidence="3" id="KW-1185">Reference proteome</keyword>
<reference evidence="1 4" key="2">
    <citation type="submission" date="2020-01" db="EMBL/GenBank/DDBJ databases">
        <title>Glutamicibacter soli M275.</title>
        <authorList>
            <person name="Meng X."/>
        </authorList>
    </citation>
    <scope>NUCLEOTIDE SEQUENCE [LARGE SCALE GENOMIC DNA]</scope>
    <source>
        <strain evidence="1 4">M275</strain>
    </source>
</reference>
<dbReference type="AlphaFoldDB" id="A0A365YNT9"/>
<name>A0A365YNT9_9MICC</name>
<evidence type="ECO:0000313" key="3">
    <source>
        <dbReference type="Proteomes" id="UP000252167"/>
    </source>
</evidence>
<dbReference type="RefSeq" id="WP_047119475.1">
    <property type="nucleotide sequence ID" value="NZ_CM125969.1"/>
</dbReference>
<protein>
    <submittedName>
        <fullName evidence="1">SPOR domain-containing protein</fullName>
    </submittedName>
</protein>
<evidence type="ECO:0000313" key="1">
    <source>
        <dbReference type="EMBL" id="NAZ14599.1"/>
    </source>
</evidence>
<gene>
    <name evidence="2" type="ORF">C1H84_02575</name>
    <name evidence="1" type="ORF">GT020_00720</name>
</gene>
<dbReference type="Proteomes" id="UP000252167">
    <property type="component" value="Unassembled WGS sequence"/>
</dbReference>
<organism evidence="2 3">
    <name type="scientific">Glutamicibacter soli</name>
    <dbReference type="NCBI Taxonomy" id="453836"/>
    <lineage>
        <taxon>Bacteria</taxon>
        <taxon>Bacillati</taxon>
        <taxon>Actinomycetota</taxon>
        <taxon>Actinomycetes</taxon>
        <taxon>Micrococcales</taxon>
        <taxon>Micrococcaceae</taxon>
        <taxon>Glutamicibacter</taxon>
    </lineage>
</organism>
<sequence length="64" mass="7185">MSSEGTPGEGKYWYNVNTKSIEKGAQSDWSQLLGPYDTEAEARTALEKVQARNDAWDAEDEEDD</sequence>
<evidence type="ECO:0000313" key="2">
    <source>
        <dbReference type="EMBL" id="RBM04189.1"/>
    </source>
</evidence>
<evidence type="ECO:0000313" key="4">
    <source>
        <dbReference type="Proteomes" id="UP000477543"/>
    </source>
</evidence>
<dbReference type="EMBL" id="POAF01000001">
    <property type="protein sequence ID" value="RBM04189.1"/>
    <property type="molecule type" value="Genomic_DNA"/>
</dbReference>
<reference evidence="2 3" key="1">
    <citation type="submission" date="2018-01" db="EMBL/GenBank/DDBJ databases">
        <title>Glutamicibacter soli strain NHPC-3 Whole genome sequence and assembly.</title>
        <authorList>
            <person name="Choudhury P."/>
            <person name="Gupta D."/>
            <person name="Sengupta K."/>
            <person name="Jawed A."/>
            <person name="Sultana N."/>
            <person name="Saha P."/>
        </authorList>
    </citation>
    <scope>NUCLEOTIDE SEQUENCE [LARGE SCALE GENOMIC DNA]</scope>
    <source>
        <strain evidence="2 3">NHPC-3</strain>
    </source>
</reference>
<proteinExistence type="predicted"/>
<dbReference type="EMBL" id="WYDN01000001">
    <property type="protein sequence ID" value="NAZ14599.1"/>
    <property type="molecule type" value="Genomic_DNA"/>
</dbReference>
<dbReference type="Proteomes" id="UP000477543">
    <property type="component" value="Unassembled WGS sequence"/>
</dbReference>